<comment type="caution">
    <text evidence="2">The sequence shown here is derived from an EMBL/GenBank/DDBJ whole genome shotgun (WGS) entry which is preliminary data.</text>
</comment>
<evidence type="ECO:0000256" key="1">
    <source>
        <dbReference type="SAM" id="MobiDB-lite"/>
    </source>
</evidence>
<dbReference type="GeneID" id="77725331"/>
<dbReference type="EMBL" id="JAKWFO010000013">
    <property type="protein sequence ID" value="KAI9632954.1"/>
    <property type="molecule type" value="Genomic_DNA"/>
</dbReference>
<feature type="region of interest" description="Disordered" evidence="1">
    <location>
        <begin position="290"/>
        <end position="309"/>
    </location>
</feature>
<dbReference type="InterPro" id="IPR055334">
    <property type="entry name" value="PEX8-like"/>
</dbReference>
<sequence>MAEDADLLAKFTALLASPDPIALPRQTLLGAVSHYISTLPLAELRPLLKVVIQSPHLWDDVKDRGDSRAAVKLGARGALDRLKSTPGPSRWFRRNDSLSDWLDEAYGTTAEAEGGGKLHVMVALLVVDPATGVEQGKAQLWKGKERAKAEDEVIMGAAGRLHEAEKGASGKEDVGLLCEVLEAVDGMRVRVLDTNAASRTILSSLYLRLADSPSSVASTISRTSPEILSRAVARLFGVLNDGDVETRGQGWNEMRQFCIQMRGVISSFARQKTALFAFLVPSSTTLSILLQNDPPSGSTDRPHRTSPSADIASESLHTLSAFASILDLSQGGLEGYHRILHGMIDILVASAGPTGVKDLLTRAPAPDVASLAEGAWWMTFGESVINQVDQWGFETVLEPMIQRFISDNSLRSSFEAAHSLRLATLQAASKTLDTNRSDRILVQRDLLAYADLLIQQYTESLITSDQFRSAYPLIVEAASSHSPELVNTCLRQLRLAKAPTTSAEADAFGHSRRMVIIASAPHIPLHRLRSYLDGLAQDIVATPADSSHRVELAGAAFRMVMHDLPDGPRREGMEWWTSWRGVFDSGARSVDAKL</sequence>
<dbReference type="Proteomes" id="UP001164286">
    <property type="component" value="Unassembled WGS sequence"/>
</dbReference>
<proteinExistence type="predicted"/>
<evidence type="ECO:0000313" key="2">
    <source>
        <dbReference type="EMBL" id="KAI9632954.1"/>
    </source>
</evidence>
<evidence type="ECO:0000313" key="3">
    <source>
        <dbReference type="Proteomes" id="UP001164286"/>
    </source>
</evidence>
<accession>A0AA38LSR7</accession>
<organism evidence="2 3">
    <name type="scientific">Dioszegia hungarica</name>
    <dbReference type="NCBI Taxonomy" id="4972"/>
    <lineage>
        <taxon>Eukaryota</taxon>
        <taxon>Fungi</taxon>
        <taxon>Dikarya</taxon>
        <taxon>Basidiomycota</taxon>
        <taxon>Agaricomycotina</taxon>
        <taxon>Tremellomycetes</taxon>
        <taxon>Tremellales</taxon>
        <taxon>Bulleribasidiaceae</taxon>
        <taxon>Dioszegia</taxon>
    </lineage>
</organism>
<dbReference type="AlphaFoldDB" id="A0AA38LSR7"/>
<dbReference type="RefSeq" id="XP_052942731.1">
    <property type="nucleotide sequence ID" value="XM_053086130.1"/>
</dbReference>
<name>A0AA38LSR7_9TREE</name>
<protein>
    <submittedName>
        <fullName evidence="2">Uncharacterized protein</fullName>
    </submittedName>
</protein>
<dbReference type="PANTHER" id="PTHR39214:SF1">
    <property type="entry name" value="MICROBODY (PEROXISOME) BIOGENESIS PROTEIN PEROXIN 8 (EUROFUNG)"/>
    <property type="match status" value="1"/>
</dbReference>
<dbReference type="PANTHER" id="PTHR39214">
    <property type="entry name" value="MICROBODY (PEROXISOME) BIOGENESIS PROTEIN PEROXIN 8 (EUROFUNG)"/>
    <property type="match status" value="1"/>
</dbReference>
<keyword evidence="3" id="KW-1185">Reference proteome</keyword>
<gene>
    <name evidence="2" type="ORF">MKK02DRAFT_19693</name>
</gene>
<feature type="compositionally biased region" description="Polar residues" evidence="1">
    <location>
        <begin position="290"/>
        <end position="299"/>
    </location>
</feature>
<reference evidence="2" key="1">
    <citation type="journal article" date="2022" name="G3 (Bethesda)">
        <title>High quality genome of the basidiomycete yeast Dioszegia hungarica PDD-24b-2 isolated from cloud water.</title>
        <authorList>
            <person name="Jarrige D."/>
            <person name="Haridas S."/>
            <person name="Bleykasten-Grosshans C."/>
            <person name="Joly M."/>
            <person name="Nadalig T."/>
            <person name="Sancelme M."/>
            <person name="Vuilleumier S."/>
            <person name="Grigoriev I.V."/>
            <person name="Amato P."/>
            <person name="Bringel F."/>
        </authorList>
    </citation>
    <scope>NUCLEOTIDE SEQUENCE</scope>
    <source>
        <strain evidence="2">PDD-24b-2</strain>
    </source>
</reference>